<keyword evidence="2" id="KW-1185">Reference proteome</keyword>
<accession>A0A067LR89</accession>
<gene>
    <name evidence="1" type="ORF">BOTBODRAFT_122308</name>
</gene>
<dbReference type="InParanoid" id="A0A067LR89"/>
<dbReference type="STRING" id="930990.A0A067LR89"/>
<dbReference type="OrthoDB" id="3187773at2759"/>
<sequence>ALGTAIGFPNLPILICSFLFKQLNLHNPCHILEVHPDECPGRFGYITVFPSAVATFCAPSDDYSGTTEMTQERICATPSWHGGAACYDGAFLKKKGAFGALGMQALEVGLLLLCACAVVSNLGDQPNPDMGLWVIEPAHDDNGSPIALVVHIHLLVWNAHLMPVFGSHFVPKSLHFFHSLDAFCSFFVNKYINHQATQLAY</sequence>
<dbReference type="EMBL" id="KL198196">
    <property type="protein sequence ID" value="KDQ05733.1"/>
    <property type="molecule type" value="Genomic_DNA"/>
</dbReference>
<dbReference type="AlphaFoldDB" id="A0A067LR89"/>
<evidence type="ECO:0000313" key="1">
    <source>
        <dbReference type="EMBL" id="KDQ05733.1"/>
    </source>
</evidence>
<feature type="non-terminal residue" evidence="1">
    <location>
        <position position="1"/>
    </location>
</feature>
<proteinExistence type="predicted"/>
<organism evidence="1 2">
    <name type="scientific">Botryobasidium botryosum (strain FD-172 SS1)</name>
    <dbReference type="NCBI Taxonomy" id="930990"/>
    <lineage>
        <taxon>Eukaryota</taxon>
        <taxon>Fungi</taxon>
        <taxon>Dikarya</taxon>
        <taxon>Basidiomycota</taxon>
        <taxon>Agaricomycotina</taxon>
        <taxon>Agaricomycetes</taxon>
        <taxon>Cantharellales</taxon>
        <taxon>Botryobasidiaceae</taxon>
        <taxon>Botryobasidium</taxon>
    </lineage>
</organism>
<protein>
    <submittedName>
        <fullName evidence="1">Uncharacterized protein</fullName>
    </submittedName>
</protein>
<dbReference type="Proteomes" id="UP000027195">
    <property type="component" value="Unassembled WGS sequence"/>
</dbReference>
<dbReference type="HOGENOM" id="CLU_006344_15_0_1"/>
<evidence type="ECO:0000313" key="2">
    <source>
        <dbReference type="Proteomes" id="UP000027195"/>
    </source>
</evidence>
<reference evidence="2" key="1">
    <citation type="journal article" date="2014" name="Proc. Natl. Acad. Sci. U.S.A.">
        <title>Extensive sampling of basidiomycete genomes demonstrates inadequacy of the white-rot/brown-rot paradigm for wood decay fungi.</title>
        <authorList>
            <person name="Riley R."/>
            <person name="Salamov A.A."/>
            <person name="Brown D.W."/>
            <person name="Nagy L.G."/>
            <person name="Floudas D."/>
            <person name="Held B.W."/>
            <person name="Levasseur A."/>
            <person name="Lombard V."/>
            <person name="Morin E."/>
            <person name="Otillar R."/>
            <person name="Lindquist E.A."/>
            <person name="Sun H."/>
            <person name="LaButti K.M."/>
            <person name="Schmutz J."/>
            <person name="Jabbour D."/>
            <person name="Luo H."/>
            <person name="Baker S.E."/>
            <person name="Pisabarro A.G."/>
            <person name="Walton J.D."/>
            <person name="Blanchette R.A."/>
            <person name="Henrissat B."/>
            <person name="Martin F."/>
            <person name="Cullen D."/>
            <person name="Hibbett D.S."/>
            <person name="Grigoriev I.V."/>
        </authorList>
    </citation>
    <scope>NUCLEOTIDE SEQUENCE [LARGE SCALE GENOMIC DNA]</scope>
    <source>
        <strain evidence="2">FD-172 SS1</strain>
    </source>
</reference>
<name>A0A067LR89_BOTB1</name>